<dbReference type="SMART" id="SM00850">
    <property type="entry name" value="LytTR"/>
    <property type="match status" value="1"/>
</dbReference>
<name>A0A1X7BMG4_9RHOB</name>
<evidence type="ECO:0000256" key="1">
    <source>
        <dbReference type="SAM" id="MobiDB-lite"/>
    </source>
</evidence>
<dbReference type="OrthoDB" id="7028951at2"/>
<dbReference type="Proteomes" id="UP000193224">
    <property type="component" value="Unassembled WGS sequence"/>
</dbReference>
<dbReference type="Gene3D" id="2.40.50.1020">
    <property type="entry name" value="LytTr DNA-binding domain"/>
    <property type="match status" value="1"/>
</dbReference>
<feature type="transmembrane region" description="Helical" evidence="2">
    <location>
        <begin position="111"/>
        <end position="132"/>
    </location>
</feature>
<feature type="transmembrane region" description="Helical" evidence="2">
    <location>
        <begin position="80"/>
        <end position="104"/>
    </location>
</feature>
<dbReference type="GO" id="GO:0003677">
    <property type="term" value="F:DNA binding"/>
    <property type="evidence" value="ECO:0007669"/>
    <property type="project" value="UniProtKB-KW"/>
</dbReference>
<gene>
    <name evidence="4" type="ORF">ROA7745_00517</name>
</gene>
<dbReference type="InterPro" id="IPR007492">
    <property type="entry name" value="LytTR_DNA-bd_dom"/>
</dbReference>
<keyword evidence="2" id="KW-1133">Transmembrane helix</keyword>
<proteinExistence type="predicted"/>
<feature type="compositionally biased region" description="Basic and acidic residues" evidence="1">
    <location>
        <begin position="14"/>
        <end position="24"/>
    </location>
</feature>
<dbReference type="AlphaFoldDB" id="A0A1X7BMG4"/>
<dbReference type="Pfam" id="PF04397">
    <property type="entry name" value="LytTR"/>
    <property type="match status" value="1"/>
</dbReference>
<evidence type="ECO:0000256" key="2">
    <source>
        <dbReference type="SAM" id="Phobius"/>
    </source>
</evidence>
<evidence type="ECO:0000313" key="5">
    <source>
        <dbReference type="Proteomes" id="UP000193224"/>
    </source>
</evidence>
<dbReference type="PROSITE" id="PS50930">
    <property type="entry name" value="HTH_LYTTR"/>
    <property type="match status" value="1"/>
</dbReference>
<sequence length="298" mass="33118">MSVTTGGNGWCRGKSHDNTRQDSKCDGEMPLRVKIRHSLAVIFQTLFSPLTVFIWLASIIVATIASPFGTSVIAEWPMRAVYWLVIVSVSVVIGYAIRAVSIVLVGIRRPVLLDVVMIVLILLVITPVIWGFTRIARFIPETDLMPLSVVAGYVILCASVIVVGRRVMPGFEGPPVDIVRETATEPIVQPSRAHPPRILRRLEPGMHGQILRLTANDHFVEIATVNGITSLRMRLTDAIAEMEPVIGYCVHRSHWVAHDAIVRVERQNTQKLYVVLANGEQIPVSRKYRVNLERAGLI</sequence>
<keyword evidence="5" id="KW-1185">Reference proteome</keyword>
<dbReference type="EMBL" id="FWXB01000001">
    <property type="protein sequence ID" value="SMC10710.1"/>
    <property type="molecule type" value="Genomic_DNA"/>
</dbReference>
<protein>
    <submittedName>
        <fullName evidence="4">LytTr DNA-binding domain protein</fullName>
    </submittedName>
</protein>
<keyword evidence="2" id="KW-0812">Transmembrane</keyword>
<evidence type="ECO:0000259" key="3">
    <source>
        <dbReference type="PROSITE" id="PS50930"/>
    </source>
</evidence>
<feature type="transmembrane region" description="Helical" evidence="2">
    <location>
        <begin position="39"/>
        <end position="68"/>
    </location>
</feature>
<feature type="domain" description="HTH LytTR-type" evidence="3">
    <location>
        <begin position="210"/>
        <end position="298"/>
    </location>
</feature>
<keyword evidence="2" id="KW-0472">Membrane</keyword>
<organism evidence="4 5">
    <name type="scientific">Roseovarius aestuarii</name>
    <dbReference type="NCBI Taxonomy" id="475083"/>
    <lineage>
        <taxon>Bacteria</taxon>
        <taxon>Pseudomonadati</taxon>
        <taxon>Pseudomonadota</taxon>
        <taxon>Alphaproteobacteria</taxon>
        <taxon>Rhodobacterales</taxon>
        <taxon>Roseobacteraceae</taxon>
        <taxon>Roseovarius</taxon>
    </lineage>
</organism>
<keyword evidence="4" id="KW-0238">DNA-binding</keyword>
<feature type="transmembrane region" description="Helical" evidence="2">
    <location>
        <begin position="144"/>
        <end position="163"/>
    </location>
</feature>
<accession>A0A1X7BMG4</accession>
<reference evidence="4 5" key="1">
    <citation type="submission" date="2017-03" db="EMBL/GenBank/DDBJ databases">
        <authorList>
            <person name="Afonso C.L."/>
            <person name="Miller P.J."/>
            <person name="Scott M.A."/>
            <person name="Spackman E."/>
            <person name="Goraichik I."/>
            <person name="Dimitrov K.M."/>
            <person name="Suarez D.L."/>
            <person name="Swayne D.E."/>
        </authorList>
    </citation>
    <scope>NUCLEOTIDE SEQUENCE [LARGE SCALE GENOMIC DNA]</scope>
    <source>
        <strain evidence="4 5">CECT 7745</strain>
    </source>
</reference>
<feature type="region of interest" description="Disordered" evidence="1">
    <location>
        <begin position="1"/>
        <end position="24"/>
    </location>
</feature>
<feature type="compositionally biased region" description="Gly residues" evidence="1">
    <location>
        <begin position="1"/>
        <end position="10"/>
    </location>
</feature>
<evidence type="ECO:0000313" key="4">
    <source>
        <dbReference type="EMBL" id="SMC10710.1"/>
    </source>
</evidence>